<organism evidence="2 3">
    <name type="scientific">Phytoactinopolyspora halotolerans</name>
    <dbReference type="NCBI Taxonomy" id="1981512"/>
    <lineage>
        <taxon>Bacteria</taxon>
        <taxon>Bacillati</taxon>
        <taxon>Actinomycetota</taxon>
        <taxon>Actinomycetes</taxon>
        <taxon>Jiangellales</taxon>
        <taxon>Jiangellaceae</taxon>
        <taxon>Phytoactinopolyspora</taxon>
    </lineage>
</organism>
<keyword evidence="3" id="KW-1185">Reference proteome</keyword>
<dbReference type="EMBL" id="JAAGOA010000004">
    <property type="protein sequence ID" value="NED99978.1"/>
    <property type="molecule type" value="Genomic_DNA"/>
</dbReference>
<dbReference type="AlphaFoldDB" id="A0A6L9S4G3"/>
<dbReference type="Proteomes" id="UP000475214">
    <property type="component" value="Unassembled WGS sequence"/>
</dbReference>
<evidence type="ECO:0000256" key="1">
    <source>
        <dbReference type="SAM" id="Phobius"/>
    </source>
</evidence>
<proteinExistence type="predicted"/>
<protein>
    <submittedName>
        <fullName evidence="2">Uncharacterized protein</fullName>
    </submittedName>
</protein>
<keyword evidence="1" id="KW-0472">Membrane</keyword>
<evidence type="ECO:0000313" key="3">
    <source>
        <dbReference type="Proteomes" id="UP000475214"/>
    </source>
</evidence>
<accession>A0A6L9S4G3</accession>
<name>A0A6L9S4G3_9ACTN</name>
<keyword evidence="1" id="KW-0812">Transmembrane</keyword>
<comment type="caution">
    <text evidence="2">The sequence shown here is derived from an EMBL/GenBank/DDBJ whole genome shotgun (WGS) entry which is preliminary data.</text>
</comment>
<gene>
    <name evidence="2" type="ORF">G1H10_07325</name>
</gene>
<reference evidence="2 3" key="1">
    <citation type="submission" date="2020-02" db="EMBL/GenBank/DDBJ databases">
        <authorList>
            <person name="Li X.-J."/>
            <person name="Han X.-M."/>
        </authorList>
    </citation>
    <scope>NUCLEOTIDE SEQUENCE [LARGE SCALE GENOMIC DNA]</scope>
    <source>
        <strain evidence="2 3">CCTCC AB 2017055</strain>
    </source>
</reference>
<sequence length="157" mass="17795">MSILRRLASVPWWAWMPLLVVGFAIMVIGAGWFPLFAIALGWALVTLLRRWPPEAENADTSASPDGGVDVNVNVMTGQRQETTETMVARMSDEQLYALWAQTSQDLRHKYLPASILSHAQLREALLEEMTRRHPDVIGRWLADRPDQRDPRTYLGQG</sequence>
<evidence type="ECO:0000313" key="2">
    <source>
        <dbReference type="EMBL" id="NED99978.1"/>
    </source>
</evidence>
<dbReference type="RefSeq" id="WP_163734908.1">
    <property type="nucleotide sequence ID" value="NZ_JAAGOA010000004.1"/>
</dbReference>
<keyword evidence="1" id="KW-1133">Transmembrane helix</keyword>
<feature type="transmembrane region" description="Helical" evidence="1">
    <location>
        <begin position="12"/>
        <end position="45"/>
    </location>
</feature>